<dbReference type="Pfam" id="PF03092">
    <property type="entry name" value="BT1"/>
    <property type="match status" value="1"/>
</dbReference>
<keyword evidence="6 7" id="KW-0472">Membrane</keyword>
<evidence type="ECO:0008006" key="9">
    <source>
        <dbReference type="Google" id="ProtNLM"/>
    </source>
</evidence>
<feature type="transmembrane region" description="Helical" evidence="7">
    <location>
        <begin position="182"/>
        <end position="202"/>
    </location>
</feature>
<keyword evidence="3" id="KW-0813">Transport</keyword>
<proteinExistence type="inferred from homology"/>
<comment type="similarity">
    <text evidence="2">Belongs to the major facilitator superfamily. Folate-biopterin transporter (TC 2.A.71) family.</text>
</comment>
<sequence>MEEAETAPLIAKTVVRRSTSSPWFEKLSVDAGIDTLVQHFGYRLLVMLFASQHLMKGFAASFTLPCTQFLYASYKVAGPQIQIFSGVTQLPWAMKPVIGLVSDALPIGGYHKAPYILMASVFGVIACASVGGVSQDHLSIGRLVGCIFLLQLQFSTCDLLTEARYAEKMQSKPEHGPALMTFVWFGLQVGTLSATVFLGPVLKHCGPKVPFVIALLPVASVVIPVARNFLEEIPKSPTQVAAARRRLFEQKEACILCFIMFLGTTMLTYMGIAYESVRLNAVASLAVAAVLLVAFSVLLKPIIAKVTAFFLLQTSLGISISGASFYFYTDSPEQYPEGPHFSQEFYTSVLGTAGSICSLVGICTYQHYASRWTYRGLLLLSNVALSLLSVTDIVLFTRLNVRLGLPDHAFVLGASVLSSVVMQWMWMPGVVLLSQLCPKGMEATMYALLAGCHNFGNTVASNMGAWALELLNCQPSGLPRESEQFDRLWVGSALSTVLPMLTLLLLPWLIPDARQTDKLLDESERDATAGSLWKRWTACPSTGAR</sequence>
<evidence type="ECO:0000256" key="7">
    <source>
        <dbReference type="SAM" id="Phobius"/>
    </source>
</evidence>
<gene>
    <name evidence="8" type="ORF">PBAH0796_LOCUS8693</name>
</gene>
<feature type="transmembrane region" description="Helical" evidence="7">
    <location>
        <begin position="208"/>
        <end position="226"/>
    </location>
</feature>
<evidence type="ECO:0000256" key="3">
    <source>
        <dbReference type="ARBA" id="ARBA00022448"/>
    </source>
</evidence>
<evidence type="ECO:0000256" key="1">
    <source>
        <dbReference type="ARBA" id="ARBA00004141"/>
    </source>
</evidence>
<comment type="subcellular location">
    <subcellularLocation>
        <location evidence="1">Membrane</location>
        <topology evidence="1">Multi-pass membrane protein</topology>
    </subcellularLocation>
</comment>
<evidence type="ECO:0000313" key="8">
    <source>
        <dbReference type="EMBL" id="CAD8353326.1"/>
    </source>
</evidence>
<evidence type="ECO:0000256" key="6">
    <source>
        <dbReference type="ARBA" id="ARBA00023136"/>
    </source>
</evidence>
<name>A0A7S0A544_9DINO</name>
<dbReference type="InterPro" id="IPR036259">
    <property type="entry name" value="MFS_trans_sf"/>
</dbReference>
<evidence type="ECO:0000256" key="4">
    <source>
        <dbReference type="ARBA" id="ARBA00022692"/>
    </source>
</evidence>
<dbReference type="Gene3D" id="1.20.1250.20">
    <property type="entry name" value="MFS general substrate transporter like domains"/>
    <property type="match status" value="1"/>
</dbReference>
<evidence type="ECO:0000256" key="5">
    <source>
        <dbReference type="ARBA" id="ARBA00022989"/>
    </source>
</evidence>
<feature type="transmembrane region" description="Helical" evidence="7">
    <location>
        <begin position="253"/>
        <end position="273"/>
    </location>
</feature>
<feature type="transmembrane region" description="Helical" evidence="7">
    <location>
        <begin position="409"/>
        <end position="433"/>
    </location>
</feature>
<accession>A0A7S0A544</accession>
<dbReference type="GO" id="GO:0016020">
    <property type="term" value="C:membrane"/>
    <property type="evidence" value="ECO:0007669"/>
    <property type="project" value="UniProtKB-SubCell"/>
</dbReference>
<protein>
    <recommendedName>
        <fullName evidence="9">Folate/biopterin transporter</fullName>
    </recommendedName>
</protein>
<dbReference type="NCBIfam" id="TIGR00788">
    <property type="entry name" value="fbt"/>
    <property type="match status" value="1"/>
</dbReference>
<dbReference type="PANTHER" id="PTHR31585">
    <property type="entry name" value="FOLATE-BIOPTERIN TRANSPORTER 1, CHLOROPLASTIC"/>
    <property type="match status" value="1"/>
</dbReference>
<dbReference type="EMBL" id="HBEG01014229">
    <property type="protein sequence ID" value="CAD8353326.1"/>
    <property type="molecule type" value="Transcribed_RNA"/>
</dbReference>
<keyword evidence="4 7" id="KW-0812">Transmembrane</keyword>
<dbReference type="PANTHER" id="PTHR31585:SF51">
    <property type="entry name" value="TRANSPORTER, PUTATIVE-RELATED"/>
    <property type="match status" value="1"/>
</dbReference>
<feature type="transmembrane region" description="Helical" evidence="7">
    <location>
        <begin position="348"/>
        <end position="365"/>
    </location>
</feature>
<dbReference type="InterPro" id="IPR004324">
    <property type="entry name" value="FBT"/>
</dbReference>
<feature type="transmembrane region" description="Helical" evidence="7">
    <location>
        <begin position="488"/>
        <end position="510"/>
    </location>
</feature>
<dbReference type="SUPFAM" id="SSF103473">
    <property type="entry name" value="MFS general substrate transporter"/>
    <property type="match status" value="1"/>
</dbReference>
<feature type="transmembrane region" description="Helical" evidence="7">
    <location>
        <begin position="115"/>
        <end position="134"/>
    </location>
</feature>
<organism evidence="8">
    <name type="scientific">Pyrodinium bahamense</name>
    <dbReference type="NCBI Taxonomy" id="73915"/>
    <lineage>
        <taxon>Eukaryota</taxon>
        <taxon>Sar</taxon>
        <taxon>Alveolata</taxon>
        <taxon>Dinophyceae</taxon>
        <taxon>Gonyaulacales</taxon>
        <taxon>Pyrocystaceae</taxon>
        <taxon>Pyrodinium</taxon>
    </lineage>
</organism>
<feature type="transmembrane region" description="Helical" evidence="7">
    <location>
        <begin position="306"/>
        <end position="328"/>
    </location>
</feature>
<evidence type="ECO:0000256" key="2">
    <source>
        <dbReference type="ARBA" id="ARBA00007015"/>
    </source>
</evidence>
<keyword evidence="5 7" id="KW-1133">Transmembrane helix</keyword>
<feature type="transmembrane region" description="Helical" evidence="7">
    <location>
        <begin position="445"/>
        <end position="468"/>
    </location>
</feature>
<dbReference type="InterPro" id="IPR039309">
    <property type="entry name" value="BT1"/>
</dbReference>
<feature type="transmembrane region" description="Helical" evidence="7">
    <location>
        <begin position="377"/>
        <end position="397"/>
    </location>
</feature>
<dbReference type="AlphaFoldDB" id="A0A7S0A544"/>
<feature type="transmembrane region" description="Helical" evidence="7">
    <location>
        <begin position="279"/>
        <end position="299"/>
    </location>
</feature>
<reference evidence="8" key="1">
    <citation type="submission" date="2021-01" db="EMBL/GenBank/DDBJ databases">
        <authorList>
            <person name="Corre E."/>
            <person name="Pelletier E."/>
            <person name="Niang G."/>
            <person name="Scheremetjew M."/>
            <person name="Finn R."/>
            <person name="Kale V."/>
            <person name="Holt S."/>
            <person name="Cochrane G."/>
            <person name="Meng A."/>
            <person name="Brown T."/>
            <person name="Cohen L."/>
        </authorList>
    </citation>
    <scope>NUCLEOTIDE SEQUENCE</scope>
    <source>
        <strain evidence="8">Pbaha01</strain>
    </source>
</reference>